<evidence type="ECO:0000313" key="2">
    <source>
        <dbReference type="EMBL" id="MDH4764120.1"/>
    </source>
</evidence>
<feature type="domain" description="UvrD-like helicase C-terminal" evidence="1">
    <location>
        <begin position="816"/>
        <end position="862"/>
    </location>
</feature>
<sequence length="899" mass="102831">MVTVTKQIQNSEEAICLNIKLLAEQRALLSQNVLAQLRNLVEGVAVRLHTRSPDTEFNYAAVEPGLAFVKSNGKLNFIGKFHKLIQQSASHYTLDGDASERLMLKYYEYLYRIRSLLLESFGFAILSNLEEFPVDLDPSLREYHQKISERIQWGLSSSSGNDIKDRYYIHKNRPFFTSGKVYYEVTLYRAVNKVSKFDRIIAFTDIDITDKYAAMLTLQRESIEVLGQSMPITIIREWEVSIRPCEFDNFGRLLGLSSKVRAASTEYRYLMSRLTAGSGSLLDLLDLPDASYAKARAEATIGGTQPLIFPVLDKARLIVRSRTPGHNVLRYLMLRMQNQILKLQYDRDGCPALSGLKLRYGCIPFDTMPFCTSLYSHNPRYWDLVESLDTAGRAHELLARRVKNSVERYGSLYTPVADLQAFGDVSRLISAYNMKLYYKHTERQLLLDRGHVFVCGYENETVAIVELLQKYSSLRIEGYTPAVERWIDEVPRRIDDPIKKDALKQLFSHSRVALIYGAAGTGKSTMVDHIAHYFNDKEKLFLAHTNPAVDNLKRKVTAQNTDFRTISSQTGKKASTKEYDLLVIDECSTVSNADLIKVLMKTSFKLLVLVGDVYQIESIQFGNWFEIIRSFIPRSSVFELTTPFRTKNDSLLVFWNKVRAIEDDLTEVMARNGYSTVLDRTLFEPQGQDEIILCLNYDGLYGINNINRFLQASNPGAATTWRVSTYKIGDPVLFHETERFHPVIYNNLKGRIVGIDSVRGRIQFDVELDRPLSDFDVDSDELEWVKDSIVRFSVYDMNTSDEDDDSLNTTVPFQVAYAVSIHKAQGLEYDSVKVVITDANDDDITHSIFYTAITRARDRLRIFWTPETQQKVLQRIHHDANTKDVAILAARRCLTPVRK</sequence>
<dbReference type="Gene3D" id="3.40.50.300">
    <property type="entry name" value="P-loop containing nucleotide triphosphate hydrolases"/>
    <property type="match status" value="2"/>
</dbReference>
<reference evidence="2 3" key="1">
    <citation type="submission" date="2022-10" db="EMBL/GenBank/DDBJ databases">
        <title>A novel Pseudomonas species, isolated from Passiflora incarnata leaves.</title>
        <authorList>
            <person name="Cueva-Yesquen L.G."/>
            <person name="Fantinatti-Garboggini F."/>
        </authorList>
    </citation>
    <scope>NUCLEOTIDE SEQUENCE [LARGE SCALE GENOMIC DNA]</scope>
    <source>
        <strain evidence="2 3">CBMAI 2609</strain>
    </source>
</reference>
<dbReference type="SUPFAM" id="SSF52540">
    <property type="entry name" value="P-loop containing nucleoside triphosphate hydrolases"/>
    <property type="match status" value="2"/>
</dbReference>
<dbReference type="Pfam" id="PF13604">
    <property type="entry name" value="AAA_30"/>
    <property type="match status" value="1"/>
</dbReference>
<gene>
    <name evidence="2" type="ORF">OMP44_14580</name>
</gene>
<dbReference type="PANTHER" id="PTHR43788:SF8">
    <property type="entry name" value="DNA-BINDING PROTEIN SMUBP-2"/>
    <property type="match status" value="1"/>
</dbReference>
<evidence type="ECO:0000313" key="3">
    <source>
        <dbReference type="Proteomes" id="UP001157461"/>
    </source>
</evidence>
<dbReference type="InterPro" id="IPR027785">
    <property type="entry name" value="UvrD-like_helicase_C"/>
</dbReference>
<dbReference type="Proteomes" id="UP001157461">
    <property type="component" value="Unassembled WGS sequence"/>
</dbReference>
<dbReference type="CDD" id="cd18809">
    <property type="entry name" value="SF1_C_RecD"/>
    <property type="match status" value="1"/>
</dbReference>
<evidence type="ECO:0000259" key="1">
    <source>
        <dbReference type="Pfam" id="PF13538"/>
    </source>
</evidence>
<protein>
    <submittedName>
        <fullName evidence="2">ATP-dependent RecD-like DNA helicase</fullName>
    </submittedName>
</protein>
<dbReference type="Pfam" id="PF13538">
    <property type="entry name" value="UvrD_C_2"/>
    <property type="match status" value="1"/>
</dbReference>
<dbReference type="RefSeq" id="WP_280309181.1">
    <property type="nucleotide sequence ID" value="NZ_JAPDIQ010000006.1"/>
</dbReference>
<name>A0ABT6IKK5_9PSED</name>
<dbReference type="PANTHER" id="PTHR43788">
    <property type="entry name" value="DNA2/NAM7 HELICASE FAMILY MEMBER"/>
    <property type="match status" value="1"/>
</dbReference>
<accession>A0ABT6IKK5</accession>
<dbReference type="EMBL" id="JAPDIQ010000006">
    <property type="protein sequence ID" value="MDH4764120.1"/>
    <property type="molecule type" value="Genomic_DNA"/>
</dbReference>
<dbReference type="InterPro" id="IPR050534">
    <property type="entry name" value="Coronavir_polyprotein_1ab"/>
</dbReference>
<dbReference type="InterPro" id="IPR027417">
    <property type="entry name" value="P-loop_NTPase"/>
</dbReference>
<keyword evidence="3" id="KW-1185">Reference proteome</keyword>
<proteinExistence type="predicted"/>
<organism evidence="2 3">
    <name type="scientific">Pseudomonas flavocrustae</name>
    <dbReference type="NCBI Taxonomy" id="2991719"/>
    <lineage>
        <taxon>Bacteria</taxon>
        <taxon>Pseudomonadati</taxon>
        <taxon>Pseudomonadota</taxon>
        <taxon>Gammaproteobacteria</taxon>
        <taxon>Pseudomonadales</taxon>
        <taxon>Pseudomonadaceae</taxon>
        <taxon>Pseudomonas</taxon>
    </lineage>
</organism>
<comment type="caution">
    <text evidence="2">The sequence shown here is derived from an EMBL/GenBank/DDBJ whole genome shotgun (WGS) entry which is preliminary data.</text>
</comment>